<name>A0AC61MVR0_9FIRM</name>
<protein>
    <submittedName>
        <fullName evidence="1">Membrane protein insertase YidC</fullName>
    </submittedName>
</protein>
<reference evidence="1" key="1">
    <citation type="submission" date="2021-01" db="EMBL/GenBank/DDBJ databases">
        <title>Complete genome sequence of Clostridiales bacterium R-7.</title>
        <authorList>
            <person name="Mahoney-Kurpe S.C."/>
            <person name="Palevich N."/>
            <person name="Koike S."/>
            <person name="Moon C.D."/>
            <person name="Attwood G.T."/>
        </authorList>
    </citation>
    <scope>NUCLEOTIDE SEQUENCE</scope>
    <source>
        <strain evidence="1">R-7</strain>
    </source>
</reference>
<proteinExistence type="predicted"/>
<gene>
    <name evidence="1" type="primary">yidC</name>
    <name evidence="1" type="ORF">JYE49_12570</name>
</gene>
<evidence type="ECO:0000313" key="2">
    <source>
        <dbReference type="Proteomes" id="UP000682782"/>
    </source>
</evidence>
<organism evidence="1 2">
    <name type="scientific">Aristaeella hokkaidonensis</name>
    <dbReference type="NCBI Taxonomy" id="3046382"/>
    <lineage>
        <taxon>Bacteria</taxon>
        <taxon>Bacillati</taxon>
        <taxon>Bacillota</taxon>
        <taxon>Clostridia</taxon>
        <taxon>Eubacteriales</taxon>
        <taxon>Aristaeellaceae</taxon>
        <taxon>Aristaeella</taxon>
    </lineage>
</organism>
<dbReference type="Proteomes" id="UP000682782">
    <property type="component" value="Chromosome"/>
</dbReference>
<dbReference type="EMBL" id="CP068393">
    <property type="protein sequence ID" value="QUC66672.1"/>
    <property type="molecule type" value="Genomic_DNA"/>
</dbReference>
<keyword evidence="2" id="KW-1185">Reference proteome</keyword>
<sequence length="698" mass="79633">MQAVVSAIGSVFGSIMGLCYSLVQNYGLAIILFTILSKVVLLPVSLWTHRNGLKVVKMQPEINRLKVEYYGDKDTIAEKQAELYKRVKYNPLASLLPLAIQIIILMGVIEVIYHPLTYLLHMDTECVNAYLSAAKDLFGVDPSSNPAQLRLLGLIMQGNGATLASAVPDVWKASLSTLESFDLHFLGVNLTWIASEMSLVYLLIPVAAGASSLILALAQNRLNPLQREQNTGTQWGTLAFSVGLSLYLGYFVPAGVALYWVAGNLLAIVLQIVLNHLIDPRKVVDYKALEESRKELDELQNLGKDQDPKEAKILRKREKEDYKRFFSVVNKHLVFYSESNGFYKYFKGYIEYILKNTTLTIHYVTSDPKDQIFEMEKTQPQIRAYYIGENKLITLMMKMDADVVCMTMPDLQNFHIKRSYIRDDIEYIFIQHGVGSNNMGMRRGCTDHFDTVFCCGPHQKAEEEQISELYQLKKRELVEVGYPLIDQMREAYQEEEHNPGNPPRILIAPSWQKDNIVDSCLESLLDELKKTDYQIIVRPHPQEVRLKKQYMDMLKTKYEADGIEIQTDFSSNNPLLTADILITDWSGISWEYAFTTLKPILFINTPMKVMNPEYQKIQEVPLNIQLRDKLGKNLNTDEIEKAGETIDYLLKHKDEYKIQIDKLAHTYLYNMGHAAETGGAYIVSTIIKKIEEKGGTER</sequence>
<accession>A0AC61MVR0</accession>
<evidence type="ECO:0000313" key="1">
    <source>
        <dbReference type="EMBL" id="QUC66672.1"/>
    </source>
</evidence>